<gene>
    <name evidence="3" type="ORF">COCSUDRAFT_59196</name>
</gene>
<comment type="caution">
    <text evidence="3">The sequence shown here is derived from an EMBL/GenBank/DDBJ whole genome shotgun (WGS) entry which is preliminary data.</text>
</comment>
<sequence>MVTDRSVSPVLQVYVYGCRPLDRWKLRHIPGPPQEWLTGNILEHMKLGGIFKAHQFYAQKYGPVFVARNVHTPIVMVESPELARKVLLQNNYRCVFPNLLHGEDAKFEESTYLDTRGDKLKTVRGAWQPFFFSGRRAPAPPLLEGFMGLMKESADLLVDSVDLHATNGQVMDIHGMIGAMTVQVVGTTAFGVNFHTQVADKASEKNSDYVKRLLKAVYDIMAPKAFSFSMYTPPLILLPFAAPLIKRLAHHFPDEGLSRVKAGRQVIIDIVKELLAERRQELAIEQNRTAKGLGKLRASFAETTGERRGVAPGSFVDLLAFVMVLSAYETTANALAFTMYLLSKPENAGKLAKLTAEIDAFGRERVPSFEELDKFPWLEACLREGMRIFPPVPTLTREAERDMDLGGYRVAKGQMLGVAVYSMHNNPAYWQEPEKYLPERFIEGTPECLAKPLHGYLPFGDGLRQCIGLRFAIMEAKITMIRLYQRFTFELEAGQDTLELRETITISAANGVLVKAVPRPPPNNLF</sequence>
<dbReference type="InterPro" id="IPR002401">
    <property type="entry name" value="Cyt_P450_E_grp-I"/>
</dbReference>
<comment type="cofactor">
    <cofactor evidence="1">
        <name>heme</name>
        <dbReference type="ChEBI" id="CHEBI:30413"/>
    </cofactor>
</comment>
<proteinExistence type="inferred from homology"/>
<name>I0Z7Q7_COCSC</name>
<dbReference type="InterPro" id="IPR001128">
    <property type="entry name" value="Cyt_P450"/>
</dbReference>
<dbReference type="InterPro" id="IPR017972">
    <property type="entry name" value="Cyt_P450_CS"/>
</dbReference>
<dbReference type="PANTHER" id="PTHR24301">
    <property type="entry name" value="THROMBOXANE-A SYNTHASE"/>
    <property type="match status" value="1"/>
</dbReference>
<dbReference type="OrthoDB" id="507451at2759"/>
<dbReference type="GeneID" id="17044686"/>
<evidence type="ECO:0000256" key="2">
    <source>
        <dbReference type="RuleBase" id="RU000461"/>
    </source>
</evidence>
<accession>I0Z7Q7</accession>
<dbReference type="Pfam" id="PF00067">
    <property type="entry name" value="p450"/>
    <property type="match status" value="1"/>
</dbReference>
<reference evidence="3 4" key="1">
    <citation type="journal article" date="2012" name="Genome Biol.">
        <title>The genome of the polar eukaryotic microalga coccomyxa subellipsoidea reveals traits of cold adaptation.</title>
        <authorList>
            <person name="Blanc G."/>
            <person name="Agarkova I."/>
            <person name="Grimwood J."/>
            <person name="Kuo A."/>
            <person name="Brueggeman A."/>
            <person name="Dunigan D."/>
            <person name="Gurnon J."/>
            <person name="Ladunga I."/>
            <person name="Lindquist E."/>
            <person name="Lucas S."/>
            <person name="Pangilinan J."/>
            <person name="Proschold T."/>
            <person name="Salamov A."/>
            <person name="Schmutz J."/>
            <person name="Weeks D."/>
            <person name="Yamada T."/>
            <person name="Claverie J.M."/>
            <person name="Grigoriev I."/>
            <person name="Van Etten J."/>
            <person name="Lomsadze A."/>
            <person name="Borodovsky M."/>
        </authorList>
    </citation>
    <scope>NUCLEOTIDE SEQUENCE [LARGE SCALE GENOMIC DNA]</scope>
    <source>
        <strain evidence="3 4">C-169</strain>
    </source>
</reference>
<evidence type="ECO:0000256" key="1">
    <source>
        <dbReference type="PIRSR" id="PIRSR602401-1"/>
    </source>
</evidence>
<protein>
    <submittedName>
        <fullName evidence="3">Cytochrome P450</fullName>
    </submittedName>
</protein>
<dbReference type="PRINTS" id="PR00385">
    <property type="entry name" value="P450"/>
</dbReference>
<dbReference type="Proteomes" id="UP000007264">
    <property type="component" value="Unassembled WGS sequence"/>
</dbReference>
<dbReference type="GO" id="GO:0005506">
    <property type="term" value="F:iron ion binding"/>
    <property type="evidence" value="ECO:0007669"/>
    <property type="project" value="InterPro"/>
</dbReference>
<dbReference type="EMBL" id="AGSI01000002">
    <property type="protein sequence ID" value="EIE26676.1"/>
    <property type="molecule type" value="Genomic_DNA"/>
</dbReference>
<dbReference type="PANTHER" id="PTHR24301:SF2">
    <property type="entry name" value="THROMBOXANE-A SYNTHASE"/>
    <property type="match status" value="1"/>
</dbReference>
<dbReference type="STRING" id="574566.I0Z7Q7"/>
<dbReference type="KEGG" id="csl:COCSUDRAFT_59196"/>
<comment type="similarity">
    <text evidence="2">Belongs to the cytochrome P450 family.</text>
</comment>
<evidence type="ECO:0000313" key="3">
    <source>
        <dbReference type="EMBL" id="EIE26676.1"/>
    </source>
</evidence>
<dbReference type="PRINTS" id="PR00463">
    <property type="entry name" value="EP450I"/>
</dbReference>
<dbReference type="Gene3D" id="1.10.630.10">
    <property type="entry name" value="Cytochrome P450"/>
    <property type="match status" value="1"/>
</dbReference>
<dbReference type="GO" id="GO:0016705">
    <property type="term" value="F:oxidoreductase activity, acting on paired donors, with incorporation or reduction of molecular oxygen"/>
    <property type="evidence" value="ECO:0007669"/>
    <property type="project" value="InterPro"/>
</dbReference>
<keyword evidence="1 2" id="KW-0408">Iron</keyword>
<feature type="binding site" description="axial binding residue" evidence="1">
    <location>
        <position position="466"/>
    </location>
    <ligand>
        <name>heme</name>
        <dbReference type="ChEBI" id="CHEBI:30413"/>
    </ligand>
    <ligandPart>
        <name>Fe</name>
        <dbReference type="ChEBI" id="CHEBI:18248"/>
    </ligandPart>
</feature>
<keyword evidence="4" id="KW-1185">Reference proteome</keyword>
<evidence type="ECO:0000313" key="4">
    <source>
        <dbReference type="Proteomes" id="UP000007264"/>
    </source>
</evidence>
<dbReference type="SUPFAM" id="SSF48264">
    <property type="entry name" value="Cytochrome P450"/>
    <property type="match status" value="1"/>
</dbReference>
<organism evidence="3 4">
    <name type="scientific">Coccomyxa subellipsoidea (strain C-169)</name>
    <name type="common">Green microalga</name>
    <dbReference type="NCBI Taxonomy" id="574566"/>
    <lineage>
        <taxon>Eukaryota</taxon>
        <taxon>Viridiplantae</taxon>
        <taxon>Chlorophyta</taxon>
        <taxon>core chlorophytes</taxon>
        <taxon>Trebouxiophyceae</taxon>
        <taxon>Trebouxiophyceae incertae sedis</taxon>
        <taxon>Coccomyxaceae</taxon>
        <taxon>Coccomyxa</taxon>
        <taxon>Coccomyxa subellipsoidea</taxon>
    </lineage>
</organism>
<keyword evidence="1 2" id="KW-0349">Heme</keyword>
<keyword evidence="2" id="KW-0560">Oxidoreductase</keyword>
<dbReference type="InterPro" id="IPR036396">
    <property type="entry name" value="Cyt_P450_sf"/>
</dbReference>
<keyword evidence="2" id="KW-0503">Monooxygenase</keyword>
<dbReference type="eggNOG" id="KOG0158">
    <property type="taxonomic scope" value="Eukaryota"/>
</dbReference>
<dbReference type="GO" id="GO:0004497">
    <property type="term" value="F:monooxygenase activity"/>
    <property type="evidence" value="ECO:0007669"/>
    <property type="project" value="UniProtKB-KW"/>
</dbReference>
<dbReference type="GO" id="GO:0020037">
    <property type="term" value="F:heme binding"/>
    <property type="evidence" value="ECO:0007669"/>
    <property type="project" value="InterPro"/>
</dbReference>
<dbReference type="RefSeq" id="XP_005651220.1">
    <property type="nucleotide sequence ID" value="XM_005651163.1"/>
</dbReference>
<dbReference type="PROSITE" id="PS00086">
    <property type="entry name" value="CYTOCHROME_P450"/>
    <property type="match status" value="1"/>
</dbReference>
<dbReference type="AlphaFoldDB" id="I0Z7Q7"/>
<keyword evidence="1 2" id="KW-0479">Metal-binding</keyword>